<dbReference type="InterPro" id="IPR012341">
    <property type="entry name" value="6hp_glycosidase-like_sf"/>
</dbReference>
<evidence type="ECO:0000313" key="2">
    <source>
        <dbReference type="EMBL" id="MDQ0163242.1"/>
    </source>
</evidence>
<keyword evidence="1" id="KW-0732">Signal</keyword>
<sequence length="695" mass="76880">MKSWKAITSLLLSSSLIIAAGCSKVANNASNEDSKDTETKSQSPVEVAVTDYTFDTAGNMFAYSEFELSGEPLVESLGLDLDVLDPIKVDQPTKFDYTAGIESYEYSEEAMYEVVEKSGLGLHLINGPIVKASANGTSAAEYLGNRFYQLAEAVGYPKEQIFQNMFPTFIEYASGDPHYITKVNTEEYAANDDGTYVPQYQVDFSSLRWDREAMDKILNPAAYGSVFLKQALWAGDFMGGFHTVDGDEELEGETPQDDQDPNIALGVSSADGFQGAILTEEIWNKVNYIRDHLFYSAAEGKLVSAGIGSAYKPENGYIYLPHEIEVKEIENHGAPDAQALTVKDSKSVLRDQWLMLWPSAEFFGMTDQRPENKNVAPSFRALFDGDPYPKAPAENVDSDANNDILSKDPYSVNRDVIMHIFKNMEAMHFNEQEGTFVTEHDGKNQGKYVSTFDAGYTMEALRIFQRAIDGLPVGYASGEDAQGLQTDEGQKALHLIQKQADFIINQLKLDSGLVANGYTIGEGQDKEVTLEAQLGAIRGLTAAYLATKDEKYRDEARSIYEAMNKELFNDDGNVFETKEGEMKYNPFTAGALSAVFRIALTNLSNVETDENQSAALEKENIIEKYVSFYDTVIDGPSLTEGMQVSEFWDTGDFYKKDDESGNTDHDNVPQIQAGHGENGIAPILVPVEITFKKES</sequence>
<organism evidence="2 3">
    <name type="scientific">Aeribacillus alveayuensis</name>
    <dbReference type="NCBI Taxonomy" id="279215"/>
    <lineage>
        <taxon>Bacteria</taxon>
        <taxon>Bacillati</taxon>
        <taxon>Bacillota</taxon>
        <taxon>Bacilli</taxon>
        <taxon>Bacillales</taxon>
        <taxon>Bacillaceae</taxon>
        <taxon>Aeribacillus</taxon>
    </lineage>
</organism>
<feature type="chain" id="PRO_5046903513" evidence="1">
    <location>
        <begin position="20"/>
        <end position="695"/>
    </location>
</feature>
<evidence type="ECO:0000256" key="1">
    <source>
        <dbReference type="SAM" id="SignalP"/>
    </source>
</evidence>
<accession>A0ABT9VQH5</accession>
<dbReference type="Proteomes" id="UP001225646">
    <property type="component" value="Unassembled WGS sequence"/>
</dbReference>
<reference evidence="2 3" key="1">
    <citation type="submission" date="2023-07" db="EMBL/GenBank/DDBJ databases">
        <title>Genomic Encyclopedia of Type Strains, Phase IV (KMG-IV): sequencing the most valuable type-strain genomes for metagenomic binning, comparative biology and taxonomic classification.</title>
        <authorList>
            <person name="Goeker M."/>
        </authorList>
    </citation>
    <scope>NUCLEOTIDE SEQUENCE [LARGE SCALE GENOMIC DNA]</scope>
    <source>
        <strain evidence="2 3">DSM 19092</strain>
    </source>
</reference>
<comment type="caution">
    <text evidence="2">The sequence shown here is derived from an EMBL/GenBank/DDBJ whole genome shotgun (WGS) entry which is preliminary data.</text>
</comment>
<name>A0ABT9VQH5_9BACI</name>
<dbReference type="EMBL" id="JAUSTR010000012">
    <property type="protein sequence ID" value="MDQ0163242.1"/>
    <property type="molecule type" value="Genomic_DNA"/>
</dbReference>
<dbReference type="PROSITE" id="PS51257">
    <property type="entry name" value="PROKAR_LIPOPROTEIN"/>
    <property type="match status" value="1"/>
</dbReference>
<gene>
    <name evidence="2" type="ORF">J2S06_002321</name>
</gene>
<dbReference type="RefSeq" id="WP_419152392.1">
    <property type="nucleotide sequence ID" value="NZ_JAUSTR010000012.1"/>
</dbReference>
<dbReference type="InterPro" id="IPR008928">
    <property type="entry name" value="6-hairpin_glycosidase_sf"/>
</dbReference>
<evidence type="ECO:0000313" key="3">
    <source>
        <dbReference type="Proteomes" id="UP001225646"/>
    </source>
</evidence>
<feature type="signal peptide" evidence="1">
    <location>
        <begin position="1"/>
        <end position="19"/>
    </location>
</feature>
<dbReference type="Gene3D" id="1.50.10.10">
    <property type="match status" value="1"/>
</dbReference>
<dbReference type="SUPFAM" id="SSF48208">
    <property type="entry name" value="Six-hairpin glycosidases"/>
    <property type="match status" value="1"/>
</dbReference>
<protein>
    <submittedName>
        <fullName evidence="2">Uncharacterized protein</fullName>
    </submittedName>
</protein>
<keyword evidence="3" id="KW-1185">Reference proteome</keyword>
<proteinExistence type="predicted"/>